<name>A0A131XUX3_IXORI</name>
<dbReference type="AlphaFoldDB" id="A0A131XUX3"/>
<evidence type="ECO:0000256" key="1">
    <source>
        <dbReference type="SAM" id="MobiDB-lite"/>
    </source>
</evidence>
<proteinExistence type="evidence at transcript level"/>
<dbReference type="EMBL" id="GEFM01004947">
    <property type="protein sequence ID" value="JAP70849.1"/>
    <property type="molecule type" value="mRNA"/>
</dbReference>
<sequence>MGLRVRQLSQHHHDHVSLLDDVCRTSGVPVLQHVPSEDVAHCQDVAAGGDLLWLRGVHQSLPGPQHRGHLPDPQDAHHAHHHGHPVLLVRQDLLLQDQTYADSADPWCLPDHMLRHQVQRPGNCVCPHWCVRHIPLPSVGGRKAEGVPGELDAAALLPGTPLCAAAAVCGARCRATLGSRGVPQPPLDAGPDGTCVPDRAGCFPCQPFYLLDHWQHLCRHLQRGGAHQGGAHPGGRLHRVPGPPPPGPGAGACAHPLWDLHVHPLQASRAEECSCHAADGVLIGEVAHQGVSTGDHLRVGVLECLRGSCSALDVCVRKISSPACF</sequence>
<evidence type="ECO:0000313" key="2">
    <source>
        <dbReference type="EMBL" id="JAP70849.1"/>
    </source>
</evidence>
<organism evidence="2">
    <name type="scientific">Ixodes ricinus</name>
    <name type="common">Common tick</name>
    <name type="synonym">Acarus ricinus</name>
    <dbReference type="NCBI Taxonomy" id="34613"/>
    <lineage>
        <taxon>Eukaryota</taxon>
        <taxon>Metazoa</taxon>
        <taxon>Ecdysozoa</taxon>
        <taxon>Arthropoda</taxon>
        <taxon>Chelicerata</taxon>
        <taxon>Arachnida</taxon>
        <taxon>Acari</taxon>
        <taxon>Parasitiformes</taxon>
        <taxon>Ixodida</taxon>
        <taxon>Ixodoidea</taxon>
        <taxon>Ixodidae</taxon>
        <taxon>Ixodinae</taxon>
        <taxon>Ixodes</taxon>
    </lineage>
</organism>
<protein>
    <submittedName>
        <fullName evidence="2">Uncharacterized protein</fullName>
    </submittedName>
</protein>
<reference evidence="2" key="1">
    <citation type="submission" date="2016-02" db="EMBL/GenBank/DDBJ databases">
        <title>RNAseq analyses of the midgut from blood- or serum-fed Ixodes ricinus ticks.</title>
        <authorList>
            <person name="Perner J."/>
            <person name="Provaznik J."/>
            <person name="Schrenkova J."/>
            <person name="Urbanova V."/>
            <person name="Ribeiro J.M."/>
            <person name="Kopacek P."/>
        </authorList>
    </citation>
    <scope>NUCLEOTIDE SEQUENCE</scope>
    <source>
        <tissue evidence="2">Gut</tissue>
    </source>
</reference>
<accession>A0A131XUX3</accession>
<feature type="region of interest" description="Disordered" evidence="1">
    <location>
        <begin position="62"/>
        <end position="81"/>
    </location>
</feature>